<dbReference type="Gene3D" id="1.10.540.10">
    <property type="entry name" value="Acyl-CoA dehydrogenase/oxidase, N-terminal domain"/>
    <property type="match status" value="1"/>
</dbReference>
<dbReference type="PROSITE" id="PS00482">
    <property type="entry name" value="DIHYDROOROTASE_1"/>
    <property type="match status" value="1"/>
</dbReference>
<dbReference type="Gene3D" id="1.20.140.10">
    <property type="entry name" value="Butyryl-CoA Dehydrogenase, subunit A, domain 3"/>
    <property type="match status" value="1"/>
</dbReference>
<dbReference type="Pfam" id="PF02771">
    <property type="entry name" value="Acyl-CoA_dh_N"/>
    <property type="match status" value="1"/>
</dbReference>
<evidence type="ECO:0000259" key="6">
    <source>
        <dbReference type="Pfam" id="PF00441"/>
    </source>
</evidence>
<dbReference type="InterPro" id="IPR013786">
    <property type="entry name" value="AcylCoA_DH/ox_N"/>
</dbReference>
<dbReference type="Gene3D" id="2.40.110.10">
    <property type="entry name" value="Butyryl-CoA Dehydrogenase, subunit A, domain 2"/>
    <property type="match status" value="1"/>
</dbReference>
<feature type="domain" description="Acyl-CoA dehydrogenase/oxidase C-terminal" evidence="6">
    <location>
        <begin position="207"/>
        <end position="348"/>
    </location>
</feature>
<name>A0A7I7Q6P0_9MYCO</name>
<dbReference type="InterPro" id="IPR037069">
    <property type="entry name" value="AcylCoA_DH/ox_N_sf"/>
</dbReference>
<accession>A0A7I7Q6P0</accession>
<keyword evidence="9" id="KW-1185">Reference proteome</keyword>
<protein>
    <submittedName>
        <fullName evidence="8">Putative acyl-CoA dehydrogenase</fullName>
    </submittedName>
</protein>
<dbReference type="InterPro" id="IPR046373">
    <property type="entry name" value="Acyl-CoA_Oxase/DH_mid-dom_sf"/>
</dbReference>
<reference evidence="8 9" key="1">
    <citation type="journal article" date="2019" name="Emerg. Microbes Infect.">
        <title>Comprehensive subspecies identification of 175 nontuberculous mycobacteria species based on 7547 genomic profiles.</title>
        <authorList>
            <person name="Matsumoto Y."/>
            <person name="Kinjo T."/>
            <person name="Motooka D."/>
            <person name="Nabeya D."/>
            <person name="Jung N."/>
            <person name="Uechi K."/>
            <person name="Horii T."/>
            <person name="Iida T."/>
            <person name="Fujita J."/>
            <person name="Nakamura S."/>
        </authorList>
    </citation>
    <scope>NUCLEOTIDE SEQUENCE [LARGE SCALE GENOMIC DNA]</scope>
    <source>
        <strain evidence="8 9">JCM 17783</strain>
    </source>
</reference>
<dbReference type="PANTHER" id="PTHR43884:SF20">
    <property type="entry name" value="ACYL-COA DEHYDROGENASE FADE28"/>
    <property type="match status" value="1"/>
</dbReference>
<feature type="domain" description="Acyl-CoA dehydrogenase/oxidase N-terminal" evidence="7">
    <location>
        <begin position="49"/>
        <end position="101"/>
    </location>
</feature>
<dbReference type="InterPro" id="IPR002195">
    <property type="entry name" value="Dihydroorotase_CS"/>
</dbReference>
<dbReference type="InterPro" id="IPR036250">
    <property type="entry name" value="AcylCo_DH-like_C"/>
</dbReference>
<dbReference type="KEGG" id="msto:MSTO_21540"/>
<evidence type="ECO:0000313" key="8">
    <source>
        <dbReference type="EMBL" id="BBY21949.1"/>
    </source>
</evidence>
<evidence type="ECO:0000256" key="4">
    <source>
        <dbReference type="ARBA" id="ARBA00022827"/>
    </source>
</evidence>
<dbReference type="GO" id="GO:0003995">
    <property type="term" value="F:acyl-CoA dehydrogenase activity"/>
    <property type="evidence" value="ECO:0007669"/>
    <property type="project" value="TreeGrafter"/>
</dbReference>
<dbReference type="SUPFAM" id="SSF47203">
    <property type="entry name" value="Acyl-CoA dehydrogenase C-terminal domain-like"/>
    <property type="match status" value="1"/>
</dbReference>
<keyword evidence="3" id="KW-0285">Flavoprotein</keyword>
<evidence type="ECO:0000313" key="9">
    <source>
        <dbReference type="Proteomes" id="UP000467130"/>
    </source>
</evidence>
<gene>
    <name evidence="8" type="ORF">MSTO_21540</name>
</gene>
<proteinExistence type="inferred from homology"/>
<sequence>MTRDPEPSLHDIADTAAQLAQLRTTADELLGRIWSVERTRGLLDGPGPSFDEDLWKVVAEMGWPDVLVAESQGGGGGGLRELCVLVEAAGAAALPVPLAAVAAAKWCEQRCSDGVTLALDDTDAKVNADSVSGGWPAVPFGGAADRLLVLGRQDGDSILGVVDANGPGVQRESERPLDHNPAASIALVDAPLRAVATGATAIRRYHDAVNRMRLATVAELVGIASAANDAAVEYAKMRVTFGRPIGTRQAIKHRLVDQRTVIEIARALVNRAADACELQHPDADPLLSLAVFWAVDSLRRVPEGAIQVFGGIAYTWEHDAHVHLRQAATRVALLGPRDRHRAVVAAWLRTR</sequence>
<dbReference type="InterPro" id="IPR009100">
    <property type="entry name" value="AcylCoA_DH/oxidase_NM_dom_sf"/>
</dbReference>
<dbReference type="RefSeq" id="WP_163789948.1">
    <property type="nucleotide sequence ID" value="NZ_AP022587.1"/>
</dbReference>
<keyword evidence="4" id="KW-0274">FAD</keyword>
<evidence type="ECO:0000256" key="5">
    <source>
        <dbReference type="ARBA" id="ARBA00023002"/>
    </source>
</evidence>
<dbReference type="GO" id="GO:0016812">
    <property type="term" value="F:hydrolase activity, acting on carbon-nitrogen (but not peptide) bonds, in cyclic amides"/>
    <property type="evidence" value="ECO:0007669"/>
    <property type="project" value="InterPro"/>
</dbReference>
<dbReference type="Pfam" id="PF00441">
    <property type="entry name" value="Acyl-CoA_dh_1"/>
    <property type="match status" value="1"/>
</dbReference>
<comment type="similarity">
    <text evidence="2">Belongs to the acyl-CoA dehydrogenase family.</text>
</comment>
<dbReference type="SUPFAM" id="SSF56645">
    <property type="entry name" value="Acyl-CoA dehydrogenase NM domain-like"/>
    <property type="match status" value="1"/>
</dbReference>
<evidence type="ECO:0000256" key="2">
    <source>
        <dbReference type="ARBA" id="ARBA00009347"/>
    </source>
</evidence>
<organism evidence="8 9">
    <name type="scientific">Mycobacterium stomatepiae</name>
    <dbReference type="NCBI Taxonomy" id="470076"/>
    <lineage>
        <taxon>Bacteria</taxon>
        <taxon>Bacillati</taxon>
        <taxon>Actinomycetota</taxon>
        <taxon>Actinomycetes</taxon>
        <taxon>Mycobacteriales</taxon>
        <taxon>Mycobacteriaceae</taxon>
        <taxon>Mycobacterium</taxon>
        <taxon>Mycobacterium simiae complex</taxon>
    </lineage>
</organism>
<dbReference type="AlphaFoldDB" id="A0A7I7Q6P0"/>
<comment type="cofactor">
    <cofactor evidence="1">
        <name>FAD</name>
        <dbReference type="ChEBI" id="CHEBI:57692"/>
    </cofactor>
</comment>
<evidence type="ECO:0000256" key="3">
    <source>
        <dbReference type="ARBA" id="ARBA00022630"/>
    </source>
</evidence>
<dbReference type="Proteomes" id="UP000467130">
    <property type="component" value="Chromosome"/>
</dbReference>
<evidence type="ECO:0000259" key="7">
    <source>
        <dbReference type="Pfam" id="PF02771"/>
    </source>
</evidence>
<dbReference type="PANTHER" id="PTHR43884">
    <property type="entry name" value="ACYL-COA DEHYDROGENASE"/>
    <property type="match status" value="1"/>
</dbReference>
<dbReference type="InterPro" id="IPR009075">
    <property type="entry name" value="AcylCo_DH/oxidase_C"/>
</dbReference>
<dbReference type="EMBL" id="AP022587">
    <property type="protein sequence ID" value="BBY21949.1"/>
    <property type="molecule type" value="Genomic_DNA"/>
</dbReference>
<dbReference type="GO" id="GO:0050660">
    <property type="term" value="F:flavin adenine dinucleotide binding"/>
    <property type="evidence" value="ECO:0007669"/>
    <property type="project" value="InterPro"/>
</dbReference>
<keyword evidence="5" id="KW-0560">Oxidoreductase</keyword>
<evidence type="ECO:0000256" key="1">
    <source>
        <dbReference type="ARBA" id="ARBA00001974"/>
    </source>
</evidence>